<accession>A0A3E0VNH8</accession>
<dbReference type="OrthoDB" id="5102656at2"/>
<dbReference type="InterPro" id="IPR051200">
    <property type="entry name" value="Host-pathogen_enzymatic-act"/>
</dbReference>
<keyword evidence="1" id="KW-0732">Signal</keyword>
<dbReference type="Gene3D" id="2.60.40.10">
    <property type="entry name" value="Immunoglobulins"/>
    <property type="match status" value="2"/>
</dbReference>
<protein>
    <recommendedName>
        <fullName evidence="4">SMP-30/Gluconolactonase/LRE-like region domain-containing protein</fullName>
    </recommendedName>
</protein>
<name>A0A3E0VNH8_9MICO</name>
<sequence>MYSCGMRFHLAARISTGVVLAALAGGTLAAPGALAESPGVSLGLHASAISVDSGLGRVYVTSDHDNLVTSFDEAAPEGSTRTVTVGAEPIGVAVDSVTHRVFVANAASKTISAFDGTVGSPVVATIPLRSIPTGIAVDPVTHTVLVTSQTTDTVYSFDGTLVNPTLSALAVPAGPSSIAIDPGAGAAFVGNVQSNTVSRIDLASGRVTATVATAYYPDNIAIDTSTHIVFVASRNDGSIHSFDGRDPVPTSKKVVSVRGALSLTVDPIDHLVYVADGYTVRYFDGRADAPLLLDGTADPYPVRYLHLVAADPKGGHVYAIRSEPMTSFDTIWKVVPLPATSPAIMPVGVNIYAVGSWVDLYFSGTGNPLPSLSFGGTLPPGLAWSAGTLSGRVTTVGHSTFTLTASNGVGPGVVRSYDFVVTPPPPSLVTSDELPVARVGTYYRFNPVGVSPLGVTCSVTSGRLPAGIVLASAGCALTGKPTTPGPFSFRLTATNEGGSSSVEYMLTVSPVGTSPCLRSEIAGRQAC</sequence>
<dbReference type="InterPro" id="IPR015919">
    <property type="entry name" value="Cadherin-like_sf"/>
</dbReference>
<evidence type="ECO:0000313" key="3">
    <source>
        <dbReference type="Proteomes" id="UP000256486"/>
    </source>
</evidence>
<dbReference type="GO" id="GO:0005509">
    <property type="term" value="F:calcium ion binding"/>
    <property type="evidence" value="ECO:0007669"/>
    <property type="project" value="InterPro"/>
</dbReference>
<gene>
    <name evidence="2" type="ORF">B7R54_18415</name>
</gene>
<dbReference type="InterPro" id="IPR011048">
    <property type="entry name" value="Haem_d1_sf"/>
</dbReference>
<dbReference type="Pfam" id="PF05345">
    <property type="entry name" value="He_PIG"/>
    <property type="match status" value="1"/>
</dbReference>
<dbReference type="PANTHER" id="PTHR47197">
    <property type="entry name" value="PROTEIN NIRF"/>
    <property type="match status" value="1"/>
</dbReference>
<dbReference type="EMBL" id="NBWZ01000001">
    <property type="protein sequence ID" value="RFA10963.1"/>
    <property type="molecule type" value="Genomic_DNA"/>
</dbReference>
<dbReference type="AlphaFoldDB" id="A0A3E0VNH8"/>
<comment type="caution">
    <text evidence="2">The sequence shown here is derived from an EMBL/GenBank/DDBJ whole genome shotgun (WGS) entry which is preliminary data.</text>
</comment>
<proteinExistence type="predicted"/>
<dbReference type="GO" id="GO:0005975">
    <property type="term" value="P:carbohydrate metabolic process"/>
    <property type="evidence" value="ECO:0007669"/>
    <property type="project" value="UniProtKB-ARBA"/>
</dbReference>
<dbReference type="InterPro" id="IPR015943">
    <property type="entry name" value="WD40/YVTN_repeat-like_dom_sf"/>
</dbReference>
<dbReference type="Proteomes" id="UP000256486">
    <property type="component" value="Unassembled WGS sequence"/>
</dbReference>
<evidence type="ECO:0000313" key="2">
    <source>
        <dbReference type="EMBL" id="RFA10963.1"/>
    </source>
</evidence>
<organism evidence="2 3">
    <name type="scientific">Subtercola boreus</name>
    <dbReference type="NCBI Taxonomy" id="120213"/>
    <lineage>
        <taxon>Bacteria</taxon>
        <taxon>Bacillati</taxon>
        <taxon>Actinomycetota</taxon>
        <taxon>Actinomycetes</taxon>
        <taxon>Micrococcales</taxon>
        <taxon>Microbacteriaceae</taxon>
        <taxon>Subtercola</taxon>
    </lineage>
</organism>
<dbReference type="Gene3D" id="2.130.10.10">
    <property type="entry name" value="YVTN repeat-like/Quinoprotein amine dehydrogenase"/>
    <property type="match status" value="2"/>
</dbReference>
<reference evidence="2 3" key="1">
    <citation type="submission" date="2017-04" db="EMBL/GenBank/DDBJ databases">
        <title>Comparative genome analysis of Subtercola boreus.</title>
        <authorList>
            <person name="Cho Y.-J."/>
            <person name="Cho A."/>
            <person name="Kim O.-S."/>
            <person name="Lee J.-I."/>
        </authorList>
    </citation>
    <scope>NUCLEOTIDE SEQUENCE [LARGE SCALE GENOMIC DNA]</scope>
    <source>
        <strain evidence="2 3">K300</strain>
    </source>
</reference>
<feature type="chain" id="PRO_5038664128" description="SMP-30/Gluconolactonase/LRE-like region domain-containing protein" evidence="1">
    <location>
        <begin position="30"/>
        <end position="527"/>
    </location>
</feature>
<dbReference type="InterPro" id="IPR013783">
    <property type="entry name" value="Ig-like_fold"/>
</dbReference>
<evidence type="ECO:0008006" key="4">
    <source>
        <dbReference type="Google" id="ProtNLM"/>
    </source>
</evidence>
<keyword evidence="3" id="KW-1185">Reference proteome</keyword>
<feature type="signal peptide" evidence="1">
    <location>
        <begin position="1"/>
        <end position="29"/>
    </location>
</feature>
<dbReference type="SUPFAM" id="SSF51004">
    <property type="entry name" value="C-terminal (heme d1) domain of cytochrome cd1-nitrite reductase"/>
    <property type="match status" value="1"/>
</dbReference>
<dbReference type="GO" id="GO:0016020">
    <property type="term" value="C:membrane"/>
    <property type="evidence" value="ECO:0007669"/>
    <property type="project" value="InterPro"/>
</dbReference>
<evidence type="ECO:0000256" key="1">
    <source>
        <dbReference type="SAM" id="SignalP"/>
    </source>
</evidence>
<dbReference type="SUPFAM" id="SSF49313">
    <property type="entry name" value="Cadherin-like"/>
    <property type="match status" value="1"/>
</dbReference>
<dbReference type="PANTHER" id="PTHR47197:SF3">
    <property type="entry name" value="DIHYDRO-HEME D1 DEHYDROGENASE"/>
    <property type="match status" value="1"/>
</dbReference>